<feature type="chain" id="PRO_5038612077" evidence="2">
    <location>
        <begin position="23"/>
        <end position="133"/>
    </location>
</feature>
<dbReference type="PRINTS" id="PR00633">
    <property type="entry name" value="RCCNDNSATION"/>
</dbReference>
<evidence type="ECO:0000313" key="4">
    <source>
        <dbReference type="Proteomes" id="UP000568380"/>
    </source>
</evidence>
<accession>A0A7W8A4D7</accession>
<name>A0A7W8A4D7_9ACTN</name>
<dbReference type="InterPro" id="IPR051210">
    <property type="entry name" value="Ub_ligase/GEF_domain"/>
</dbReference>
<dbReference type="PANTHER" id="PTHR22870">
    <property type="entry name" value="REGULATOR OF CHROMOSOME CONDENSATION"/>
    <property type="match status" value="1"/>
</dbReference>
<dbReference type="AlphaFoldDB" id="A0A7W8A4D7"/>
<dbReference type="PANTHER" id="PTHR22870:SF408">
    <property type="entry name" value="OS09G0560450 PROTEIN"/>
    <property type="match status" value="1"/>
</dbReference>
<dbReference type="PROSITE" id="PS50012">
    <property type="entry name" value="RCC1_3"/>
    <property type="match status" value="2"/>
</dbReference>
<dbReference type="Gene3D" id="2.130.10.30">
    <property type="entry name" value="Regulator of chromosome condensation 1/beta-lactamase-inhibitor protein II"/>
    <property type="match status" value="1"/>
</dbReference>
<dbReference type="InterPro" id="IPR000408">
    <property type="entry name" value="Reg_chr_condens"/>
</dbReference>
<keyword evidence="4" id="KW-1185">Reference proteome</keyword>
<feature type="signal peptide" evidence="2">
    <location>
        <begin position="1"/>
        <end position="22"/>
    </location>
</feature>
<protein>
    <submittedName>
        <fullName evidence="3">Alpha-tubulin suppressor-like RCC1 family protein</fullName>
    </submittedName>
</protein>
<keyword evidence="1" id="KW-0677">Repeat</keyword>
<dbReference type="EMBL" id="JACHIN010000005">
    <property type="protein sequence ID" value="MBB5078635.1"/>
    <property type="molecule type" value="Genomic_DNA"/>
</dbReference>
<sequence length="133" mass="13760">MHTIAAALTAAVTAFAPSAVFAPAQTWGWGWNQSGQLGLGDTRVAVNQPVTAAGSSSFKQVEPGFTHSLAIAADGTVWAWGDNSNGQLGTGTRATSSERPFGLTVLARTTEDLALDLFTLTVITTLTADQRPA</sequence>
<evidence type="ECO:0000256" key="2">
    <source>
        <dbReference type="SAM" id="SignalP"/>
    </source>
</evidence>
<dbReference type="RefSeq" id="WP_312896443.1">
    <property type="nucleotide sequence ID" value="NZ_JACHIN010000005.1"/>
</dbReference>
<gene>
    <name evidence="3" type="ORF">HNR40_004121</name>
</gene>
<evidence type="ECO:0000313" key="3">
    <source>
        <dbReference type="EMBL" id="MBB5078635.1"/>
    </source>
</evidence>
<proteinExistence type="predicted"/>
<reference evidence="3 4" key="1">
    <citation type="submission" date="2020-08" db="EMBL/GenBank/DDBJ databases">
        <title>Genomic Encyclopedia of Type Strains, Phase IV (KMG-IV): sequencing the most valuable type-strain genomes for metagenomic binning, comparative biology and taxonomic classification.</title>
        <authorList>
            <person name="Goeker M."/>
        </authorList>
    </citation>
    <scope>NUCLEOTIDE SEQUENCE [LARGE SCALE GENOMIC DNA]</scope>
    <source>
        <strain evidence="3 4">DSM 45385</strain>
    </source>
</reference>
<organism evidence="3 4">
    <name type="scientific">Nonomuraea endophytica</name>
    <dbReference type="NCBI Taxonomy" id="714136"/>
    <lineage>
        <taxon>Bacteria</taxon>
        <taxon>Bacillati</taxon>
        <taxon>Actinomycetota</taxon>
        <taxon>Actinomycetes</taxon>
        <taxon>Streptosporangiales</taxon>
        <taxon>Streptosporangiaceae</taxon>
        <taxon>Nonomuraea</taxon>
    </lineage>
</organism>
<dbReference type="Pfam" id="PF13540">
    <property type="entry name" value="RCC1_2"/>
    <property type="match status" value="1"/>
</dbReference>
<comment type="caution">
    <text evidence="3">The sequence shown here is derived from an EMBL/GenBank/DDBJ whole genome shotgun (WGS) entry which is preliminary data.</text>
</comment>
<evidence type="ECO:0000256" key="1">
    <source>
        <dbReference type="ARBA" id="ARBA00022737"/>
    </source>
</evidence>
<dbReference type="Proteomes" id="UP000568380">
    <property type="component" value="Unassembled WGS sequence"/>
</dbReference>
<dbReference type="SUPFAM" id="SSF50985">
    <property type="entry name" value="RCC1/BLIP-II"/>
    <property type="match status" value="1"/>
</dbReference>
<dbReference type="InterPro" id="IPR009091">
    <property type="entry name" value="RCC1/BLIP-II"/>
</dbReference>
<keyword evidence="2" id="KW-0732">Signal</keyword>